<dbReference type="Proteomes" id="UP000244948">
    <property type="component" value="Unassembled WGS sequence"/>
</dbReference>
<dbReference type="HAMAP" id="MF_00735">
    <property type="entry name" value="Methyltr_PrmA"/>
    <property type="match status" value="1"/>
</dbReference>
<evidence type="ECO:0000313" key="8">
    <source>
        <dbReference type="Proteomes" id="UP000244948"/>
    </source>
</evidence>
<dbReference type="AlphaFoldDB" id="A0A2U2AHW7"/>
<dbReference type="RefSeq" id="WP_109236853.1">
    <property type="nucleotide sequence ID" value="NZ_BMXZ01000006.1"/>
</dbReference>
<protein>
    <recommendedName>
        <fullName evidence="6">Ribosomal protein L11 methyltransferase</fullName>
        <shortName evidence="6">L11 Mtase</shortName>
        <ecNumber evidence="6">2.1.1.-</ecNumber>
    </recommendedName>
</protein>
<dbReference type="PANTHER" id="PTHR43648:SF1">
    <property type="entry name" value="ELECTRON TRANSFER FLAVOPROTEIN BETA SUBUNIT LYSINE METHYLTRANSFERASE"/>
    <property type="match status" value="1"/>
</dbReference>
<comment type="function">
    <text evidence="6">Methylates ribosomal protein L11.</text>
</comment>
<dbReference type="PIRSF" id="PIRSF000401">
    <property type="entry name" value="RPL11_MTase"/>
    <property type="match status" value="1"/>
</dbReference>
<dbReference type="EC" id="2.1.1.-" evidence="6"/>
<dbReference type="GO" id="GO:0005829">
    <property type="term" value="C:cytosol"/>
    <property type="evidence" value="ECO:0007669"/>
    <property type="project" value="TreeGrafter"/>
</dbReference>
<dbReference type="InterPro" id="IPR004498">
    <property type="entry name" value="Ribosomal_PrmA_MeTrfase"/>
</dbReference>
<dbReference type="SUPFAM" id="SSF53335">
    <property type="entry name" value="S-adenosyl-L-methionine-dependent methyltransferases"/>
    <property type="match status" value="1"/>
</dbReference>
<name>A0A2U2AHW7_9GAMM</name>
<evidence type="ECO:0000256" key="2">
    <source>
        <dbReference type="ARBA" id="ARBA00022490"/>
    </source>
</evidence>
<evidence type="ECO:0000256" key="1">
    <source>
        <dbReference type="ARBA" id="ARBA00009741"/>
    </source>
</evidence>
<keyword evidence="5 6" id="KW-0949">S-adenosyl-L-methionine</keyword>
<keyword evidence="8" id="KW-1185">Reference proteome</keyword>
<proteinExistence type="inferred from homology"/>
<comment type="similarity">
    <text evidence="1 6">Belongs to the methyltransferase superfamily. PrmA family.</text>
</comment>
<keyword evidence="7" id="KW-0687">Ribonucleoprotein</keyword>
<keyword evidence="3 6" id="KW-0489">Methyltransferase</keyword>
<keyword evidence="7" id="KW-0689">Ribosomal protein</keyword>
<organism evidence="7 8">
    <name type="scientific">Ignatzschineria indica</name>
    <dbReference type="NCBI Taxonomy" id="472583"/>
    <lineage>
        <taxon>Bacteria</taxon>
        <taxon>Pseudomonadati</taxon>
        <taxon>Pseudomonadota</taxon>
        <taxon>Gammaproteobacteria</taxon>
        <taxon>Cardiobacteriales</taxon>
        <taxon>Ignatzschineriaceae</taxon>
        <taxon>Ignatzschineria</taxon>
    </lineage>
</organism>
<evidence type="ECO:0000256" key="5">
    <source>
        <dbReference type="ARBA" id="ARBA00022691"/>
    </source>
</evidence>
<comment type="catalytic activity">
    <reaction evidence="6">
        <text>L-lysyl-[protein] + 3 S-adenosyl-L-methionine = N(6),N(6),N(6)-trimethyl-L-lysyl-[protein] + 3 S-adenosyl-L-homocysteine + 3 H(+)</text>
        <dbReference type="Rhea" id="RHEA:54192"/>
        <dbReference type="Rhea" id="RHEA-COMP:9752"/>
        <dbReference type="Rhea" id="RHEA-COMP:13826"/>
        <dbReference type="ChEBI" id="CHEBI:15378"/>
        <dbReference type="ChEBI" id="CHEBI:29969"/>
        <dbReference type="ChEBI" id="CHEBI:57856"/>
        <dbReference type="ChEBI" id="CHEBI:59789"/>
        <dbReference type="ChEBI" id="CHEBI:61961"/>
    </reaction>
</comment>
<evidence type="ECO:0000256" key="3">
    <source>
        <dbReference type="ARBA" id="ARBA00022603"/>
    </source>
</evidence>
<feature type="binding site" evidence="6">
    <location>
        <position position="170"/>
    </location>
    <ligand>
        <name>S-adenosyl-L-methionine</name>
        <dbReference type="ChEBI" id="CHEBI:59789"/>
    </ligand>
</feature>
<dbReference type="Gene3D" id="3.40.50.150">
    <property type="entry name" value="Vaccinia Virus protein VP39"/>
    <property type="match status" value="1"/>
</dbReference>
<dbReference type="GO" id="GO:0016279">
    <property type="term" value="F:protein-lysine N-methyltransferase activity"/>
    <property type="evidence" value="ECO:0007669"/>
    <property type="project" value="TreeGrafter"/>
</dbReference>
<dbReference type="EMBL" id="QEWR01000008">
    <property type="protein sequence ID" value="PWD82255.1"/>
    <property type="molecule type" value="Genomic_DNA"/>
</dbReference>
<feature type="binding site" evidence="6">
    <location>
        <position position="147"/>
    </location>
    <ligand>
        <name>S-adenosyl-L-methionine</name>
        <dbReference type="ChEBI" id="CHEBI:59789"/>
    </ligand>
</feature>
<dbReference type="GO" id="GO:0005840">
    <property type="term" value="C:ribosome"/>
    <property type="evidence" value="ECO:0007669"/>
    <property type="project" value="UniProtKB-KW"/>
</dbReference>
<keyword evidence="4 6" id="KW-0808">Transferase</keyword>
<feature type="binding site" evidence="6">
    <location>
        <position position="231"/>
    </location>
    <ligand>
        <name>S-adenosyl-L-methionine</name>
        <dbReference type="ChEBI" id="CHEBI:59789"/>
    </ligand>
</feature>
<evidence type="ECO:0000256" key="6">
    <source>
        <dbReference type="HAMAP-Rule" id="MF_00735"/>
    </source>
</evidence>
<feature type="binding site" evidence="6">
    <location>
        <position position="192"/>
    </location>
    <ligand>
        <name>S-adenosyl-L-methionine</name>
        <dbReference type="ChEBI" id="CHEBI:59789"/>
    </ligand>
</feature>
<sequence>MNKWFELTLKADARLTAEVLDEALVESGAVAVTMKDGSDEPIFEPLPGETPLWSETLVTGLYEVPCDVEAIKAFLMSYLDQPYLPIVETHELEDKDWVRAWQDHYKPIKFGENLWICPTHLPSPEPEVATVRLDPGLAFGTGTHPTTALCLEWLSDNRDQLMNATIIDYGCGSGILGIAGKLLGAKECYSTDIDKQAIYATEQNAERNNVSIYAALPESFSPPKAKVVLSNILSGPLVELAPILGNLVEPGGHLVLAGLLDHDAEFVKSAYRDQFEFQENKSLDGWTRLYGIKRS</sequence>
<dbReference type="GO" id="GO:0032259">
    <property type="term" value="P:methylation"/>
    <property type="evidence" value="ECO:0007669"/>
    <property type="project" value="UniProtKB-KW"/>
</dbReference>
<gene>
    <name evidence="6" type="primary">prmA</name>
    <name evidence="7" type="ORF">DC082_09985</name>
</gene>
<comment type="caution">
    <text evidence="7">The sequence shown here is derived from an EMBL/GenBank/DDBJ whole genome shotgun (WGS) entry which is preliminary data.</text>
</comment>
<dbReference type="PANTHER" id="PTHR43648">
    <property type="entry name" value="ELECTRON TRANSFER FLAVOPROTEIN BETA SUBUNIT LYSINE METHYLTRANSFERASE"/>
    <property type="match status" value="1"/>
</dbReference>
<dbReference type="InterPro" id="IPR029063">
    <property type="entry name" value="SAM-dependent_MTases_sf"/>
</dbReference>
<accession>A0A2U2AHW7</accession>
<comment type="subcellular location">
    <subcellularLocation>
        <location evidence="6">Cytoplasm</location>
    </subcellularLocation>
</comment>
<keyword evidence="2 6" id="KW-0963">Cytoplasm</keyword>
<dbReference type="CDD" id="cd02440">
    <property type="entry name" value="AdoMet_MTases"/>
    <property type="match status" value="1"/>
</dbReference>
<evidence type="ECO:0000313" key="7">
    <source>
        <dbReference type="EMBL" id="PWD82255.1"/>
    </source>
</evidence>
<evidence type="ECO:0000256" key="4">
    <source>
        <dbReference type="ARBA" id="ARBA00022679"/>
    </source>
</evidence>
<dbReference type="Pfam" id="PF06325">
    <property type="entry name" value="PrmA"/>
    <property type="match status" value="1"/>
</dbReference>
<reference evidence="7 8" key="1">
    <citation type="journal article" date="2018" name="Genome Announc.">
        <title>Ignatzschineria cameli sp. nov., isolated from necrotic foot tissue of dromedaries (Camelus dromedarius) and associated maggots (Wohlfahrtia species) in Dubai.</title>
        <authorList>
            <person name="Tsang C.C."/>
            <person name="Tang J.Y."/>
            <person name="Fong J.Y."/>
            <person name="Kinne J."/>
            <person name="Lee H.H."/>
            <person name="Joseph M."/>
            <person name="Jose S."/>
            <person name="Schuster R.K."/>
            <person name="Tang Y."/>
            <person name="Sivakumar S."/>
            <person name="Chen J.H."/>
            <person name="Teng J.L."/>
            <person name="Lau S.K."/>
            <person name="Wernery U."/>
            <person name="Woo P.C."/>
        </authorList>
    </citation>
    <scope>NUCLEOTIDE SEQUENCE [LARGE SCALE GENOMIC DNA]</scope>
    <source>
        <strain evidence="7 8">KCTC 22643</strain>
    </source>
</reference>
<dbReference type="NCBIfam" id="TIGR00406">
    <property type="entry name" value="prmA"/>
    <property type="match status" value="1"/>
</dbReference>
<dbReference type="InterPro" id="IPR050078">
    <property type="entry name" value="Ribosomal_L11_MeTrfase_PrmA"/>
</dbReference>